<gene>
    <name evidence="1" type="ORF">GHT06_001787</name>
</gene>
<dbReference type="EMBL" id="WJBH02000268">
    <property type="protein sequence ID" value="KAI9549801.1"/>
    <property type="molecule type" value="Genomic_DNA"/>
</dbReference>
<keyword evidence="2" id="KW-1185">Reference proteome</keyword>
<dbReference type="AlphaFoldDB" id="A0AAD5KDU6"/>
<protein>
    <submittedName>
        <fullName evidence="1">Uncharacterized protein</fullName>
    </submittedName>
</protein>
<comment type="caution">
    <text evidence="1">The sequence shown here is derived from an EMBL/GenBank/DDBJ whole genome shotgun (WGS) entry which is preliminary data.</text>
</comment>
<sequence>MKNIHVLPTGKLSRLHYFTANKAGYYLYPNNELVVPRNPNCINQNIYITSDEEIKEGDWFLDDNNQISHSYRLSHVKFANPKKIILTTDQDLIKNGVQAIDDEFLEWFVKNSSCEKVEIERNYADEGVKGITYYGKYFLIIPQEEPKNICIQTGLPCGMQCLSEEACNSIRLKKETLEEAAERLTYHDTLSWENTLAMESFKLGAKWQQERMYSEEEVKKLIELHSDFIDSKIDYEGINNATTAISNPEWNDEEWFEQFKNK</sequence>
<organism evidence="1 2">
    <name type="scientific">Daphnia sinensis</name>
    <dbReference type="NCBI Taxonomy" id="1820382"/>
    <lineage>
        <taxon>Eukaryota</taxon>
        <taxon>Metazoa</taxon>
        <taxon>Ecdysozoa</taxon>
        <taxon>Arthropoda</taxon>
        <taxon>Crustacea</taxon>
        <taxon>Branchiopoda</taxon>
        <taxon>Diplostraca</taxon>
        <taxon>Cladocera</taxon>
        <taxon>Anomopoda</taxon>
        <taxon>Daphniidae</taxon>
        <taxon>Daphnia</taxon>
        <taxon>Daphnia similis group</taxon>
    </lineage>
</organism>
<evidence type="ECO:0000313" key="1">
    <source>
        <dbReference type="EMBL" id="KAI9549801.1"/>
    </source>
</evidence>
<proteinExistence type="predicted"/>
<evidence type="ECO:0000313" key="2">
    <source>
        <dbReference type="Proteomes" id="UP000820818"/>
    </source>
</evidence>
<accession>A0AAD5KDU6</accession>
<name>A0AAD5KDU6_9CRUS</name>
<reference evidence="1" key="1">
    <citation type="submission" date="2022-05" db="EMBL/GenBank/DDBJ databases">
        <title>A multi-omics perspective on studying reproductive biology in Daphnia sinensis.</title>
        <authorList>
            <person name="Jia J."/>
        </authorList>
    </citation>
    <scope>NUCLEOTIDE SEQUENCE</scope>
    <source>
        <strain evidence="1">WSL</strain>
    </source>
</reference>
<dbReference type="Proteomes" id="UP000820818">
    <property type="component" value="Unassembled WGS sequence"/>
</dbReference>